<evidence type="ECO:0000256" key="5">
    <source>
        <dbReference type="ARBA" id="ARBA00022989"/>
    </source>
</evidence>
<dbReference type="Gene3D" id="1.20.1250.20">
    <property type="entry name" value="MFS general substrate transporter like domains"/>
    <property type="match status" value="1"/>
</dbReference>
<name>A0AA38H846_9TREE</name>
<protein>
    <submittedName>
        <fullName evidence="11">Vacuolar membrane protein</fullName>
    </submittedName>
</protein>
<feature type="region of interest" description="Disordered" evidence="8">
    <location>
        <begin position="203"/>
        <end position="225"/>
    </location>
</feature>
<dbReference type="PANTHER" id="PTHR23503">
    <property type="entry name" value="SOLUTE CARRIER FAMILY 2"/>
    <property type="match status" value="1"/>
</dbReference>
<feature type="transmembrane region" description="Helical" evidence="9">
    <location>
        <begin position="94"/>
        <end position="114"/>
    </location>
</feature>
<comment type="caution">
    <text evidence="11">The sequence shown here is derived from an EMBL/GenBank/DDBJ whole genome shotgun (WGS) entry which is preliminary data.</text>
</comment>
<keyword evidence="6 9" id="KW-0472">Membrane</keyword>
<dbReference type="InterPro" id="IPR005828">
    <property type="entry name" value="MFS_sugar_transport-like"/>
</dbReference>
<evidence type="ECO:0000256" key="6">
    <source>
        <dbReference type="ARBA" id="ARBA00023136"/>
    </source>
</evidence>
<feature type="domain" description="Major facilitator superfamily (MFS) profile" evidence="10">
    <location>
        <begin position="1"/>
        <end position="433"/>
    </location>
</feature>
<evidence type="ECO:0000256" key="4">
    <source>
        <dbReference type="ARBA" id="ARBA00022692"/>
    </source>
</evidence>
<dbReference type="PRINTS" id="PR00171">
    <property type="entry name" value="SUGRTRNSPORT"/>
</dbReference>
<dbReference type="Proteomes" id="UP001164286">
    <property type="component" value="Unassembled WGS sequence"/>
</dbReference>
<dbReference type="GO" id="GO:0015149">
    <property type="term" value="F:hexose transmembrane transporter activity"/>
    <property type="evidence" value="ECO:0007669"/>
    <property type="project" value="TreeGrafter"/>
</dbReference>
<accession>A0AA38H846</accession>
<dbReference type="PANTHER" id="PTHR23503:SF8">
    <property type="entry name" value="FACILITATED GLUCOSE TRANSPORTER PROTEIN 1"/>
    <property type="match status" value="1"/>
</dbReference>
<feature type="transmembrane region" description="Helical" evidence="9">
    <location>
        <begin position="179"/>
        <end position="198"/>
    </location>
</feature>
<feature type="transmembrane region" description="Helical" evidence="9">
    <location>
        <begin position="120"/>
        <end position="137"/>
    </location>
</feature>
<evidence type="ECO:0000256" key="3">
    <source>
        <dbReference type="ARBA" id="ARBA00022448"/>
    </source>
</evidence>
<dbReference type="AlphaFoldDB" id="A0AA38H846"/>
<evidence type="ECO:0000313" key="11">
    <source>
        <dbReference type="EMBL" id="KAI9635181.1"/>
    </source>
</evidence>
<feature type="transmembrane region" description="Helical" evidence="9">
    <location>
        <begin position="61"/>
        <end position="82"/>
    </location>
</feature>
<dbReference type="GeneID" id="77726479"/>
<dbReference type="InterPro" id="IPR003663">
    <property type="entry name" value="Sugar/inositol_transpt"/>
</dbReference>
<dbReference type="PROSITE" id="PS00217">
    <property type="entry name" value="SUGAR_TRANSPORT_2"/>
    <property type="match status" value="1"/>
</dbReference>
<feature type="transmembrane region" description="Helical" evidence="9">
    <location>
        <begin position="410"/>
        <end position="431"/>
    </location>
</feature>
<organism evidence="11 12">
    <name type="scientific">Dioszegia hungarica</name>
    <dbReference type="NCBI Taxonomy" id="4972"/>
    <lineage>
        <taxon>Eukaryota</taxon>
        <taxon>Fungi</taxon>
        <taxon>Dikarya</taxon>
        <taxon>Basidiomycota</taxon>
        <taxon>Agaricomycotina</taxon>
        <taxon>Tremellomycetes</taxon>
        <taxon>Tremellales</taxon>
        <taxon>Bulleribasidiaceae</taxon>
        <taxon>Dioszegia</taxon>
    </lineage>
</organism>
<dbReference type="InterPro" id="IPR045263">
    <property type="entry name" value="GLUT"/>
</dbReference>
<evidence type="ECO:0000256" key="8">
    <source>
        <dbReference type="SAM" id="MobiDB-lite"/>
    </source>
</evidence>
<evidence type="ECO:0000256" key="9">
    <source>
        <dbReference type="SAM" id="Phobius"/>
    </source>
</evidence>
<comment type="subcellular location">
    <subcellularLocation>
        <location evidence="1">Membrane</location>
        <topology evidence="1">Multi-pass membrane protein</topology>
    </subcellularLocation>
</comment>
<evidence type="ECO:0000256" key="7">
    <source>
        <dbReference type="ARBA" id="ARBA00049119"/>
    </source>
</evidence>
<feature type="transmembrane region" description="Helical" evidence="9">
    <location>
        <begin position="247"/>
        <end position="268"/>
    </location>
</feature>
<dbReference type="GO" id="GO:0016020">
    <property type="term" value="C:membrane"/>
    <property type="evidence" value="ECO:0007669"/>
    <property type="project" value="UniProtKB-SubCell"/>
</dbReference>
<feature type="transmembrane region" description="Helical" evidence="9">
    <location>
        <begin position="283"/>
        <end position="303"/>
    </location>
</feature>
<keyword evidence="12" id="KW-1185">Reference proteome</keyword>
<reference evidence="11" key="1">
    <citation type="journal article" date="2022" name="G3 (Bethesda)">
        <title>High quality genome of the basidiomycete yeast Dioszegia hungarica PDD-24b-2 isolated from cloud water.</title>
        <authorList>
            <person name="Jarrige D."/>
            <person name="Haridas S."/>
            <person name="Bleykasten-Grosshans C."/>
            <person name="Joly M."/>
            <person name="Nadalig T."/>
            <person name="Sancelme M."/>
            <person name="Vuilleumier S."/>
            <person name="Grigoriev I.V."/>
            <person name="Amato P."/>
            <person name="Bringel F."/>
        </authorList>
    </citation>
    <scope>NUCLEOTIDE SEQUENCE</scope>
    <source>
        <strain evidence="11">PDD-24b-2</strain>
    </source>
</reference>
<comment type="catalytic activity">
    <reaction evidence="7">
        <text>myo-inositol(out) + H(+)(out) = myo-inositol(in) + H(+)(in)</text>
        <dbReference type="Rhea" id="RHEA:60364"/>
        <dbReference type="ChEBI" id="CHEBI:15378"/>
        <dbReference type="ChEBI" id="CHEBI:17268"/>
    </reaction>
</comment>
<dbReference type="Pfam" id="PF00083">
    <property type="entry name" value="Sugar_tr"/>
    <property type="match status" value="1"/>
</dbReference>
<dbReference type="EMBL" id="JAKWFO010000005">
    <property type="protein sequence ID" value="KAI9635181.1"/>
    <property type="molecule type" value="Genomic_DNA"/>
</dbReference>
<dbReference type="PROSITE" id="PS50850">
    <property type="entry name" value="MFS"/>
    <property type="match status" value="1"/>
</dbReference>
<comment type="similarity">
    <text evidence="2">Belongs to the major facilitator superfamily. Sugar transporter (TC 2.A.1.1) family.</text>
</comment>
<dbReference type="InterPro" id="IPR020846">
    <property type="entry name" value="MFS_dom"/>
</dbReference>
<gene>
    <name evidence="11" type="ORF">MKK02DRAFT_26933</name>
</gene>
<evidence type="ECO:0000256" key="1">
    <source>
        <dbReference type="ARBA" id="ARBA00004141"/>
    </source>
</evidence>
<feature type="transmembrane region" description="Helical" evidence="9">
    <location>
        <begin position="149"/>
        <end position="167"/>
    </location>
</feature>
<dbReference type="InterPro" id="IPR005829">
    <property type="entry name" value="Sugar_transporter_CS"/>
</dbReference>
<evidence type="ECO:0000259" key="10">
    <source>
        <dbReference type="PROSITE" id="PS50850"/>
    </source>
</evidence>
<feature type="transmembrane region" description="Helical" evidence="9">
    <location>
        <begin position="370"/>
        <end position="390"/>
    </location>
</feature>
<dbReference type="SUPFAM" id="SSF103473">
    <property type="entry name" value="MFS general substrate transporter"/>
    <property type="match status" value="1"/>
</dbReference>
<keyword evidence="5 9" id="KW-1133">Transmembrane helix</keyword>
<feature type="compositionally biased region" description="Basic and acidic residues" evidence="8">
    <location>
        <begin position="215"/>
        <end position="225"/>
    </location>
</feature>
<evidence type="ECO:0000256" key="2">
    <source>
        <dbReference type="ARBA" id="ARBA00010992"/>
    </source>
</evidence>
<evidence type="ECO:0000313" key="12">
    <source>
        <dbReference type="Proteomes" id="UP001164286"/>
    </source>
</evidence>
<feature type="transmembrane region" description="Helical" evidence="9">
    <location>
        <begin position="338"/>
        <end position="361"/>
    </location>
</feature>
<keyword evidence="4 9" id="KW-0812">Transmembrane</keyword>
<sequence>MPSSVSIALNTAWAALHTLQYGFGISAFNGIQDVVTCRRHGRPHGETGWLSSCVPLTSTQFGLIVAIFTLGGLVGALTTDIWSKRLGRVGTLRLSAALVLAGSVVTGLASSYLLLLVGRIVIGFGCGLSTVLVPLYLSEIAPTSMKKSLGIANQFFIVVGILIGQSLSLPLGQPMKWRWVFTVAVGIAAVQLVGSFFVPAKSGMDEREEEEETEEGRPLLPRDNEGEGAMSIRELVMSKDSVVRRGFLLVIVTQLVQQLCGISPVMYFSTRILTPVFQSNSKYIALGIVMLKLPITVVPAFLIERLGSRPILLFSALAMSLSSLLLAIGLNAPSQPLSIFSILTFVAAFSLGLGPVTWVVLPEVMPKRAVTAAGSVGLALNWSLNFSLGASFLPVQHWLAGLTHNGEGNIFYVFAVFCAVGAAGISVCYRLKDSV</sequence>
<feature type="transmembrane region" description="Helical" evidence="9">
    <location>
        <begin position="310"/>
        <end position="332"/>
    </location>
</feature>
<dbReference type="InterPro" id="IPR036259">
    <property type="entry name" value="MFS_trans_sf"/>
</dbReference>
<dbReference type="RefSeq" id="XP_052944958.1">
    <property type="nucleotide sequence ID" value="XM_053087278.1"/>
</dbReference>
<proteinExistence type="inferred from homology"/>
<keyword evidence="3" id="KW-0813">Transport</keyword>